<keyword evidence="2" id="KW-0732">Signal</keyword>
<dbReference type="Gene3D" id="3.40.190.10">
    <property type="entry name" value="Periplasmic binding protein-like II"/>
    <property type="match status" value="1"/>
</dbReference>
<dbReference type="PIRSF" id="PIRSF017082">
    <property type="entry name" value="YflP"/>
    <property type="match status" value="1"/>
</dbReference>
<comment type="similarity">
    <text evidence="1">Belongs to the UPF0065 (bug) family.</text>
</comment>
<keyword evidence="4" id="KW-1185">Reference proteome</keyword>
<dbReference type="PANTHER" id="PTHR42928:SF5">
    <property type="entry name" value="BLR1237 PROTEIN"/>
    <property type="match status" value="1"/>
</dbReference>
<reference evidence="4" key="1">
    <citation type="submission" date="2018-05" db="EMBL/GenBank/DDBJ databases">
        <authorList>
            <person name="Du Z."/>
            <person name="Wang X."/>
        </authorList>
    </citation>
    <scope>NUCLEOTIDE SEQUENCE [LARGE SCALE GENOMIC DNA]</scope>
    <source>
        <strain evidence="4">CQN31</strain>
    </source>
</reference>
<accession>A0A317FEK8</accession>
<dbReference type="SUPFAM" id="SSF53850">
    <property type="entry name" value="Periplasmic binding protein-like II"/>
    <property type="match status" value="1"/>
</dbReference>
<organism evidence="3 4">
    <name type="scientific">Falsiroseomonas bella</name>
    <dbReference type="NCBI Taxonomy" id="2184016"/>
    <lineage>
        <taxon>Bacteria</taxon>
        <taxon>Pseudomonadati</taxon>
        <taxon>Pseudomonadota</taxon>
        <taxon>Alphaproteobacteria</taxon>
        <taxon>Acetobacterales</taxon>
        <taxon>Roseomonadaceae</taxon>
        <taxon>Falsiroseomonas</taxon>
    </lineage>
</organism>
<evidence type="ECO:0000256" key="1">
    <source>
        <dbReference type="ARBA" id="ARBA00006987"/>
    </source>
</evidence>
<proteinExistence type="inferred from homology"/>
<evidence type="ECO:0000313" key="4">
    <source>
        <dbReference type="Proteomes" id="UP000245765"/>
    </source>
</evidence>
<feature type="chain" id="PRO_5016288644" description="Tripartite tricarboxylate transporter substrate binding protein" evidence="2">
    <location>
        <begin position="35"/>
        <end position="334"/>
    </location>
</feature>
<protein>
    <recommendedName>
        <fullName evidence="5">Tripartite tricarboxylate transporter substrate binding protein</fullName>
    </recommendedName>
</protein>
<evidence type="ECO:0000313" key="3">
    <source>
        <dbReference type="EMBL" id="PWS36427.1"/>
    </source>
</evidence>
<evidence type="ECO:0000256" key="2">
    <source>
        <dbReference type="SAM" id="SignalP"/>
    </source>
</evidence>
<dbReference type="Gene3D" id="3.40.190.150">
    <property type="entry name" value="Bordetella uptake gene, domain 1"/>
    <property type="match status" value="1"/>
</dbReference>
<dbReference type="PANTHER" id="PTHR42928">
    <property type="entry name" value="TRICARBOXYLATE-BINDING PROTEIN"/>
    <property type="match status" value="1"/>
</dbReference>
<dbReference type="Pfam" id="PF03401">
    <property type="entry name" value="TctC"/>
    <property type="match status" value="1"/>
</dbReference>
<gene>
    <name evidence="3" type="ORF">DFH01_14820</name>
</gene>
<name>A0A317FEK8_9PROT</name>
<dbReference type="InterPro" id="IPR042100">
    <property type="entry name" value="Bug_dom1"/>
</dbReference>
<dbReference type="CDD" id="cd07012">
    <property type="entry name" value="PBP2_Bug_TTT"/>
    <property type="match status" value="1"/>
</dbReference>
<dbReference type="EMBL" id="QGNA01000003">
    <property type="protein sequence ID" value="PWS36427.1"/>
    <property type="molecule type" value="Genomic_DNA"/>
</dbReference>
<comment type="caution">
    <text evidence="3">The sequence shown here is derived from an EMBL/GenBank/DDBJ whole genome shotgun (WGS) entry which is preliminary data.</text>
</comment>
<dbReference type="InterPro" id="IPR005064">
    <property type="entry name" value="BUG"/>
</dbReference>
<feature type="signal peptide" evidence="2">
    <location>
        <begin position="1"/>
        <end position="34"/>
    </location>
</feature>
<dbReference type="AlphaFoldDB" id="A0A317FEK8"/>
<sequence length="334" mass="34126">MGTGHPPRRDQHPMSALSRRALLASLLLPAVATAQTETWPSRAITLVVPFAPGGPVDNVARPLADGLRRHLGPVVVENRAGAGGVVGTRLVAAARPDGYTLLVGSPGPLVIAPAASADAPDPLQALAPIALIASSPQILAVNAELPATTLAEFVALARTRPGGLNMGSAGIGTTPHLAMELLGQIASVRFEHIPYRGTGAALPDLVGGKIDGLFGDISAVLPLLPGGRVRALAITGDRRSPLAPDIPAAAELGLPALRVRNFQALLAPAGTPAPILDRVAAAVTAAQQDEAVRAALTRQGAEAVPSSPAQLTTFLQEERATWDPIVKAIGLTLR</sequence>
<evidence type="ECO:0008006" key="5">
    <source>
        <dbReference type="Google" id="ProtNLM"/>
    </source>
</evidence>
<dbReference type="Proteomes" id="UP000245765">
    <property type="component" value="Unassembled WGS sequence"/>
</dbReference>